<evidence type="ECO:0000256" key="1">
    <source>
        <dbReference type="SAM" id="MobiDB-lite"/>
    </source>
</evidence>
<feature type="region of interest" description="Disordered" evidence="1">
    <location>
        <begin position="25"/>
        <end position="174"/>
    </location>
</feature>
<feature type="compositionally biased region" description="Basic and acidic residues" evidence="1">
    <location>
        <begin position="118"/>
        <end position="141"/>
    </location>
</feature>
<dbReference type="OMA" id="HDRAYNK"/>
<feature type="compositionally biased region" description="Polar residues" evidence="1">
    <location>
        <begin position="71"/>
        <end position="86"/>
    </location>
</feature>
<reference evidence="3" key="1">
    <citation type="journal article" date="2015" name="Genome Announc.">
        <title>Genome sequence of the AIDS-associated pathogen Penicillium marneffei (ATCC18224) and its near taxonomic relative Talaromyces stipitatus (ATCC10500).</title>
        <authorList>
            <person name="Nierman W.C."/>
            <person name="Fedorova-Abrams N.D."/>
            <person name="Andrianopoulos A."/>
        </authorList>
    </citation>
    <scope>NUCLEOTIDE SEQUENCE [LARGE SCALE GENOMIC DNA]</scope>
    <source>
        <strain evidence="3">ATCC 10500 / CBS 375.48 / QM 6759 / NRRL 1006</strain>
    </source>
</reference>
<gene>
    <name evidence="2" type="ORF">TSTA_028690</name>
</gene>
<organism evidence="2 3">
    <name type="scientific">Talaromyces stipitatus (strain ATCC 10500 / CBS 375.48 / QM 6759 / NRRL 1006)</name>
    <name type="common">Penicillium stipitatum</name>
    <dbReference type="NCBI Taxonomy" id="441959"/>
    <lineage>
        <taxon>Eukaryota</taxon>
        <taxon>Fungi</taxon>
        <taxon>Dikarya</taxon>
        <taxon>Ascomycota</taxon>
        <taxon>Pezizomycotina</taxon>
        <taxon>Eurotiomycetes</taxon>
        <taxon>Eurotiomycetidae</taxon>
        <taxon>Eurotiales</taxon>
        <taxon>Trichocomaceae</taxon>
        <taxon>Talaromyces</taxon>
        <taxon>Talaromyces sect. Talaromyces</taxon>
    </lineage>
</organism>
<protein>
    <submittedName>
        <fullName evidence="2">Conserved serine-rich protein</fullName>
    </submittedName>
</protein>
<dbReference type="InParanoid" id="B8M7N4"/>
<dbReference type="OrthoDB" id="5334244at2759"/>
<proteinExistence type="predicted"/>
<dbReference type="eggNOG" id="ENOG502TBZ7">
    <property type="taxonomic scope" value="Eukaryota"/>
</dbReference>
<keyword evidence="3" id="KW-1185">Reference proteome</keyword>
<dbReference type="EMBL" id="EQ962654">
    <property type="protein sequence ID" value="EED19587.1"/>
    <property type="molecule type" value="Genomic_DNA"/>
</dbReference>
<evidence type="ECO:0000313" key="3">
    <source>
        <dbReference type="Proteomes" id="UP000001745"/>
    </source>
</evidence>
<accession>B8M7N4</accession>
<feature type="compositionally biased region" description="Polar residues" evidence="1">
    <location>
        <begin position="98"/>
        <end position="117"/>
    </location>
</feature>
<dbReference type="Proteomes" id="UP000001745">
    <property type="component" value="Unassembled WGS sequence"/>
</dbReference>
<dbReference type="AlphaFoldDB" id="B8M7N4"/>
<dbReference type="VEuPathDB" id="FungiDB:TSTA_028690"/>
<feature type="compositionally biased region" description="Basic and acidic residues" evidence="1">
    <location>
        <begin position="52"/>
        <end position="62"/>
    </location>
</feature>
<dbReference type="HOGENOM" id="CLU_125094_0_0_1"/>
<evidence type="ECO:0000313" key="2">
    <source>
        <dbReference type="EMBL" id="EED19587.1"/>
    </source>
</evidence>
<dbReference type="PhylomeDB" id="B8M7N4"/>
<dbReference type="GeneID" id="8098988"/>
<name>B8M7N4_TALSN</name>
<dbReference type="RefSeq" id="XP_002480021.1">
    <property type="nucleotide sequence ID" value="XM_002479976.1"/>
</dbReference>
<sequence>MHSILCMSRSTTAIKPVLLGSRVPVASPASSIFKRYSHESYGGDDNPQGERPASRKSRELEHPGPPPPDTSKGSASTGTKPQSQQTQEDDLYHKKQPSNKARPTLSSGRESPNVDEQGNTKDDVPEDVRQHNRELSQRYDRPYNQIADEGKVSKGFWKGNEGSLTEEQGGARGQ</sequence>